<feature type="transmembrane region" description="Helical" evidence="4">
    <location>
        <begin position="78"/>
        <end position="103"/>
    </location>
</feature>
<feature type="transmembrane region" description="Helical" evidence="4">
    <location>
        <begin position="139"/>
        <end position="163"/>
    </location>
</feature>
<dbReference type="Gene3D" id="1.10.10.60">
    <property type="entry name" value="Homeodomain-like"/>
    <property type="match status" value="2"/>
</dbReference>
<feature type="transmembrane region" description="Helical" evidence="4">
    <location>
        <begin position="199"/>
        <end position="218"/>
    </location>
</feature>
<feature type="transmembrane region" description="Helical" evidence="4">
    <location>
        <begin position="115"/>
        <end position="133"/>
    </location>
</feature>
<dbReference type="SMART" id="SM00342">
    <property type="entry name" value="HTH_ARAC"/>
    <property type="match status" value="1"/>
</dbReference>
<dbReference type="InterPro" id="IPR018062">
    <property type="entry name" value="HTH_AraC-typ_CS"/>
</dbReference>
<dbReference type="InterPro" id="IPR018060">
    <property type="entry name" value="HTH_AraC"/>
</dbReference>
<keyword evidence="4" id="KW-0812">Transmembrane</keyword>
<evidence type="ECO:0000256" key="3">
    <source>
        <dbReference type="ARBA" id="ARBA00023163"/>
    </source>
</evidence>
<keyword evidence="1" id="KW-0805">Transcription regulation</keyword>
<name>A0ABW3B663_9FLAO</name>
<keyword evidence="4" id="KW-1133">Transmembrane helix</keyword>
<dbReference type="RefSeq" id="WP_379935141.1">
    <property type="nucleotide sequence ID" value="NZ_JBHTHY010000011.1"/>
</dbReference>
<evidence type="ECO:0000313" key="7">
    <source>
        <dbReference type="Proteomes" id="UP001597012"/>
    </source>
</evidence>
<dbReference type="PANTHER" id="PTHR43280:SF29">
    <property type="entry name" value="ARAC-FAMILY TRANSCRIPTIONAL REGULATOR"/>
    <property type="match status" value="1"/>
</dbReference>
<keyword evidence="4" id="KW-0472">Membrane</keyword>
<evidence type="ECO:0000259" key="5">
    <source>
        <dbReference type="PROSITE" id="PS01124"/>
    </source>
</evidence>
<protein>
    <submittedName>
        <fullName evidence="6">Helix-turn-helix domain-containing protein</fullName>
    </submittedName>
</protein>
<feature type="transmembrane region" description="Helical" evidence="4">
    <location>
        <begin position="52"/>
        <end position="72"/>
    </location>
</feature>
<feature type="transmembrane region" description="Helical" evidence="4">
    <location>
        <begin position="20"/>
        <end position="40"/>
    </location>
</feature>
<dbReference type="PANTHER" id="PTHR43280">
    <property type="entry name" value="ARAC-FAMILY TRANSCRIPTIONAL REGULATOR"/>
    <property type="match status" value="1"/>
</dbReference>
<evidence type="ECO:0000313" key="6">
    <source>
        <dbReference type="EMBL" id="MFD0798411.1"/>
    </source>
</evidence>
<feature type="domain" description="HTH araC/xylS-type" evidence="5">
    <location>
        <begin position="248"/>
        <end position="349"/>
    </location>
</feature>
<keyword evidence="7" id="KW-1185">Reference proteome</keyword>
<dbReference type="Pfam" id="PF12833">
    <property type="entry name" value="HTH_18"/>
    <property type="match status" value="1"/>
</dbReference>
<comment type="caution">
    <text evidence="6">The sequence shown here is derived from an EMBL/GenBank/DDBJ whole genome shotgun (WGS) entry which is preliminary data.</text>
</comment>
<sequence length="350" mass="40795">MISTIKEISKFELLNYLSQILFFFGAIGAFNGLIIAFNLILNKSYSKLENRLFGLFLLILSLRVLKSLFYAFSTEEPIWFLQSGPSFFLLIGPLFFSYTLSILKPKSFWIKHWKSHIAIWVCFIVFLMFLVPFKDYHEFYKTIILPIINAQWLVFILISGVFIKLNYKKSLNIKWLSILTIAILIVWTFFTFVSFDYFVGGSIIFSILFYGCFLFFLFKKKIASTIFEKTKLKKNITHSEKSMFLIKKLNSIIIDKKLFTNPELKLSEVAKELGVTNHELSKLINDKLDKNFTELINEYRIEEAKQLIKNNSLYTIEAIGNQSGFNSKSAFYNAFKKVTNTTPAKFKSQL</sequence>
<gene>
    <name evidence="6" type="ORF">ACFQZJ_13140</name>
</gene>
<evidence type="ECO:0000256" key="1">
    <source>
        <dbReference type="ARBA" id="ARBA00023015"/>
    </source>
</evidence>
<evidence type="ECO:0000256" key="4">
    <source>
        <dbReference type="SAM" id="Phobius"/>
    </source>
</evidence>
<accession>A0ABW3B663</accession>
<dbReference type="InterPro" id="IPR009057">
    <property type="entry name" value="Homeodomain-like_sf"/>
</dbReference>
<organism evidence="6 7">
    <name type="scientific">Maribacter chungangensis</name>
    <dbReference type="NCBI Taxonomy" id="1069117"/>
    <lineage>
        <taxon>Bacteria</taxon>
        <taxon>Pseudomonadati</taxon>
        <taxon>Bacteroidota</taxon>
        <taxon>Flavobacteriia</taxon>
        <taxon>Flavobacteriales</taxon>
        <taxon>Flavobacteriaceae</taxon>
        <taxon>Maribacter</taxon>
    </lineage>
</organism>
<dbReference type="SUPFAM" id="SSF46689">
    <property type="entry name" value="Homeodomain-like"/>
    <property type="match status" value="1"/>
</dbReference>
<dbReference type="Proteomes" id="UP001597012">
    <property type="component" value="Unassembled WGS sequence"/>
</dbReference>
<proteinExistence type="predicted"/>
<dbReference type="PROSITE" id="PS01124">
    <property type="entry name" value="HTH_ARAC_FAMILY_2"/>
    <property type="match status" value="1"/>
</dbReference>
<feature type="transmembrane region" description="Helical" evidence="4">
    <location>
        <begin position="175"/>
        <end position="193"/>
    </location>
</feature>
<dbReference type="EMBL" id="JBHTHY010000011">
    <property type="protein sequence ID" value="MFD0798411.1"/>
    <property type="molecule type" value="Genomic_DNA"/>
</dbReference>
<evidence type="ECO:0000256" key="2">
    <source>
        <dbReference type="ARBA" id="ARBA00023125"/>
    </source>
</evidence>
<reference evidence="7" key="1">
    <citation type="journal article" date="2019" name="Int. J. Syst. Evol. Microbiol.">
        <title>The Global Catalogue of Microorganisms (GCM) 10K type strain sequencing project: providing services to taxonomists for standard genome sequencing and annotation.</title>
        <authorList>
            <consortium name="The Broad Institute Genomics Platform"/>
            <consortium name="The Broad Institute Genome Sequencing Center for Infectious Disease"/>
            <person name="Wu L."/>
            <person name="Ma J."/>
        </authorList>
    </citation>
    <scope>NUCLEOTIDE SEQUENCE [LARGE SCALE GENOMIC DNA]</scope>
    <source>
        <strain evidence="7">CCUG 61948</strain>
    </source>
</reference>
<keyword evidence="3" id="KW-0804">Transcription</keyword>
<dbReference type="PROSITE" id="PS00041">
    <property type="entry name" value="HTH_ARAC_FAMILY_1"/>
    <property type="match status" value="1"/>
</dbReference>
<keyword evidence="2" id="KW-0238">DNA-binding</keyword>